<dbReference type="EMBL" id="JACCKB010000129">
    <property type="protein sequence ID" value="NYZ69719.1"/>
    <property type="molecule type" value="Genomic_DNA"/>
</dbReference>
<dbReference type="Gene3D" id="2.180.10.10">
    <property type="entry name" value="RHS repeat-associated core"/>
    <property type="match status" value="1"/>
</dbReference>
<dbReference type="RefSeq" id="WP_219340255.1">
    <property type="nucleotide sequence ID" value="NZ_JACCKB010000129.1"/>
</dbReference>
<organism evidence="1 2">
    <name type="scientific">Spartinivicinus marinus</name>
    <dbReference type="NCBI Taxonomy" id="2994442"/>
    <lineage>
        <taxon>Bacteria</taxon>
        <taxon>Pseudomonadati</taxon>
        <taxon>Pseudomonadota</taxon>
        <taxon>Gammaproteobacteria</taxon>
        <taxon>Oceanospirillales</taxon>
        <taxon>Zooshikellaceae</taxon>
        <taxon>Spartinivicinus</taxon>
    </lineage>
</organism>
<dbReference type="Proteomes" id="UP000569732">
    <property type="component" value="Unassembled WGS sequence"/>
</dbReference>
<evidence type="ECO:0000313" key="2">
    <source>
        <dbReference type="Proteomes" id="UP000569732"/>
    </source>
</evidence>
<proteinExistence type="predicted"/>
<evidence type="ECO:0008006" key="3">
    <source>
        <dbReference type="Google" id="ProtNLM"/>
    </source>
</evidence>
<dbReference type="AlphaFoldDB" id="A0A853I9Y7"/>
<sequence>QNLGRFLSADPFIQNPYNSQSLNRYTYVYNNPLNRTDPTGYFSFKKLRKKIRKLHRKSHFLRPEFALERATFKWTQRKVHNETMRLRSRLWLSRKVDAEFVRSKSLRFIGQVVAGALDYKGCAGRCSAAYNAYLTSIMGGDYRDAYKAFARSYASYVAGQAAYNATYQYAAKYNLDLSYQNNFSLGENTKLAVKWDITKYAASFNKGVVSSTISGGKNPLKDGAMGGLQSFGLDIAYLARAAYRPLAGIGEDMTVFDLTERLNGVAEVANEFKGSLRSMGVDFDSGPPTTHGIAIHFRTVNLNPGEVRVLSIGYANDSFMKEPFTITQDIDNNKIVSVNGSSM</sequence>
<protein>
    <recommendedName>
        <fullName evidence="3">RHS repeat-associated core domain-containing protein</fullName>
    </recommendedName>
</protein>
<keyword evidence="2" id="KW-1185">Reference proteome</keyword>
<feature type="non-terminal residue" evidence="1">
    <location>
        <position position="1"/>
    </location>
</feature>
<accession>A0A853I9Y7</accession>
<evidence type="ECO:0000313" key="1">
    <source>
        <dbReference type="EMBL" id="NYZ69719.1"/>
    </source>
</evidence>
<reference evidence="1 2" key="1">
    <citation type="submission" date="2020-07" db="EMBL/GenBank/DDBJ databases">
        <title>Endozoicomonas sp. nov., isolated from sediment.</title>
        <authorList>
            <person name="Gu T."/>
        </authorList>
    </citation>
    <scope>NUCLEOTIDE SEQUENCE [LARGE SCALE GENOMIC DNA]</scope>
    <source>
        <strain evidence="1 2">SM1973</strain>
    </source>
</reference>
<name>A0A853I9Y7_9GAMM</name>
<comment type="caution">
    <text evidence="1">The sequence shown here is derived from an EMBL/GenBank/DDBJ whole genome shotgun (WGS) entry which is preliminary data.</text>
</comment>
<gene>
    <name evidence="1" type="ORF">H0A36_27265</name>
</gene>
<dbReference type="NCBIfam" id="TIGR03696">
    <property type="entry name" value="Rhs_assc_core"/>
    <property type="match status" value="1"/>
</dbReference>
<dbReference type="InterPro" id="IPR022385">
    <property type="entry name" value="Rhs_assc_core"/>
</dbReference>